<feature type="chain" id="PRO_5039364997" evidence="3">
    <location>
        <begin position="24"/>
        <end position="391"/>
    </location>
</feature>
<dbReference type="EMBL" id="WBOS01000001">
    <property type="protein sequence ID" value="KAB2338577.1"/>
    <property type="molecule type" value="Genomic_DNA"/>
</dbReference>
<name>A0A6L3VD89_9BACI</name>
<dbReference type="AlphaFoldDB" id="A0A6L3VD89"/>
<proteinExistence type="inferred from homology"/>
<dbReference type="InterPro" id="IPR028082">
    <property type="entry name" value="Peripla_BP_I"/>
</dbReference>
<dbReference type="Gene3D" id="3.40.50.2300">
    <property type="match status" value="2"/>
</dbReference>
<comment type="similarity">
    <text evidence="1">Belongs to the leucine-binding protein family.</text>
</comment>
<dbReference type="InterPro" id="IPR051010">
    <property type="entry name" value="BCAA_transport"/>
</dbReference>
<dbReference type="Pfam" id="PF13458">
    <property type="entry name" value="Peripla_BP_6"/>
    <property type="match status" value="1"/>
</dbReference>
<dbReference type="SUPFAM" id="SSF53822">
    <property type="entry name" value="Periplasmic binding protein-like I"/>
    <property type="match status" value="1"/>
</dbReference>
<evidence type="ECO:0000259" key="4">
    <source>
        <dbReference type="Pfam" id="PF13458"/>
    </source>
</evidence>
<keyword evidence="2 3" id="KW-0732">Signal</keyword>
<dbReference type="RefSeq" id="WP_151533315.1">
    <property type="nucleotide sequence ID" value="NZ_WBOS01000001.1"/>
</dbReference>
<evidence type="ECO:0000256" key="2">
    <source>
        <dbReference type="ARBA" id="ARBA00022729"/>
    </source>
</evidence>
<sequence length="391" mass="42760">MKMRIGKLFLVIGLIFTMLSLHACSNSTGGAGKGENIVNIGYSGPLSGSAANYGKKTVNGLSMAIEEINKEGFKIDGKTYKLNLVKLDDKYLPNETAANGQRLVQEHKTPIIITPHSGGIAALQVFNEQQNFIIGGYSSEPSITEAGNSLTIRIPPNYEGYIDTFINYEMKRYGKKIALIPPVTQYGQDWAKAIAPHWEAKGGEVVHQASVDFEKDTDFYTILTNALNKNPDVLFIGGPSESTAKLALQAREAGFKGGFIVMDQAKMDEMKKVTGSYELLEGSIGTMPIISANYPGTPEFIKKYEEKFNINASSEAGYLYTTVYILVEAMKAAKNVDDAKVIREHIQAGLDNLPEDKKVYEIPKINKDGGFDVNVRVGAIENGEILPINVE</sequence>
<dbReference type="InterPro" id="IPR028081">
    <property type="entry name" value="Leu-bd"/>
</dbReference>
<protein>
    <submittedName>
        <fullName evidence="5">ABC transporter substrate-binding protein</fullName>
    </submittedName>
</protein>
<dbReference type="PANTHER" id="PTHR30483:SF6">
    <property type="entry name" value="PERIPLASMIC BINDING PROTEIN OF ABC TRANSPORTER FOR NATURAL AMINO ACIDS"/>
    <property type="match status" value="1"/>
</dbReference>
<dbReference type="OrthoDB" id="9783240at2"/>
<accession>A0A6L3VD89</accession>
<dbReference type="PANTHER" id="PTHR30483">
    <property type="entry name" value="LEUCINE-SPECIFIC-BINDING PROTEIN"/>
    <property type="match status" value="1"/>
</dbReference>
<dbReference type="Proteomes" id="UP000481030">
    <property type="component" value="Unassembled WGS sequence"/>
</dbReference>
<gene>
    <name evidence="5" type="ORF">F7731_03205</name>
</gene>
<evidence type="ECO:0000313" key="6">
    <source>
        <dbReference type="Proteomes" id="UP000481030"/>
    </source>
</evidence>
<evidence type="ECO:0000256" key="1">
    <source>
        <dbReference type="ARBA" id="ARBA00010062"/>
    </source>
</evidence>
<reference evidence="5 6" key="1">
    <citation type="journal article" date="2016" name="Antonie Van Leeuwenhoek">
        <title>Bacillus depressus sp. nov., isolated from soil of a sunflower field.</title>
        <authorList>
            <person name="Wei X."/>
            <person name="Xin D."/>
            <person name="Xin Y."/>
            <person name="Zhang H."/>
            <person name="Wang T."/>
            <person name="Zhang J."/>
        </authorList>
    </citation>
    <scope>NUCLEOTIDE SEQUENCE [LARGE SCALE GENOMIC DNA]</scope>
    <source>
        <strain evidence="5 6">BZ1</strain>
    </source>
</reference>
<organism evidence="5 6">
    <name type="scientific">Cytobacillus depressus</name>
    <dbReference type="NCBI Taxonomy" id="1602942"/>
    <lineage>
        <taxon>Bacteria</taxon>
        <taxon>Bacillati</taxon>
        <taxon>Bacillota</taxon>
        <taxon>Bacilli</taxon>
        <taxon>Bacillales</taxon>
        <taxon>Bacillaceae</taxon>
        <taxon>Cytobacillus</taxon>
    </lineage>
</organism>
<feature type="domain" description="Leucine-binding protein" evidence="4">
    <location>
        <begin position="38"/>
        <end position="354"/>
    </location>
</feature>
<feature type="signal peptide" evidence="3">
    <location>
        <begin position="1"/>
        <end position="23"/>
    </location>
</feature>
<keyword evidence="6" id="KW-1185">Reference proteome</keyword>
<evidence type="ECO:0000256" key="3">
    <source>
        <dbReference type="SAM" id="SignalP"/>
    </source>
</evidence>
<dbReference type="CDD" id="cd06336">
    <property type="entry name" value="PBP1_ABC_ligand_binding-like"/>
    <property type="match status" value="1"/>
</dbReference>
<comment type="caution">
    <text evidence="5">The sequence shown here is derived from an EMBL/GenBank/DDBJ whole genome shotgun (WGS) entry which is preliminary data.</text>
</comment>
<evidence type="ECO:0000313" key="5">
    <source>
        <dbReference type="EMBL" id="KAB2338577.1"/>
    </source>
</evidence>